<evidence type="ECO:0000313" key="10">
    <source>
        <dbReference type="EMBL" id="KAB4181945.1"/>
    </source>
</evidence>
<dbReference type="InterPro" id="IPR011009">
    <property type="entry name" value="Kinase-like_dom_sf"/>
</dbReference>
<dbReference type="EMBL" id="WCUQ01000008">
    <property type="protein sequence ID" value="KAB4123121.1"/>
    <property type="molecule type" value="Genomic_DNA"/>
</dbReference>
<dbReference type="PROSITE" id="PS00108">
    <property type="entry name" value="PROTEIN_KINASE_ST"/>
    <property type="match status" value="1"/>
</dbReference>
<comment type="caution">
    <text evidence="11">The sequence shown here is derived from an EMBL/GenBank/DDBJ whole genome shotgun (WGS) entry which is preliminary data.</text>
</comment>
<dbReference type="PANTHER" id="PTHR43289">
    <property type="entry name" value="MITOGEN-ACTIVATED PROTEIN KINASE KINASE KINASE 20-RELATED"/>
    <property type="match status" value="1"/>
</dbReference>
<evidence type="ECO:0000256" key="1">
    <source>
        <dbReference type="ARBA" id="ARBA00022679"/>
    </source>
</evidence>
<dbReference type="InterPro" id="IPR008271">
    <property type="entry name" value="Ser/Thr_kinase_AS"/>
</dbReference>
<dbReference type="AlphaFoldDB" id="A0A413NPW3"/>
<dbReference type="Pfam" id="PF00069">
    <property type="entry name" value="Pkinase"/>
    <property type="match status" value="1"/>
</dbReference>
<organism evidence="11 12">
    <name type="scientific">Bacteroides uniformis</name>
    <dbReference type="NCBI Taxonomy" id="820"/>
    <lineage>
        <taxon>Bacteria</taxon>
        <taxon>Pseudomonadati</taxon>
        <taxon>Bacteroidota</taxon>
        <taxon>Bacteroidia</taxon>
        <taxon>Bacteroidales</taxon>
        <taxon>Bacteroidaceae</taxon>
        <taxon>Bacteroides</taxon>
    </lineage>
</organism>
<dbReference type="EMBL" id="WCUP01000005">
    <property type="protein sequence ID" value="KAB4109745.1"/>
    <property type="molecule type" value="Genomic_DNA"/>
</dbReference>
<keyword evidence="4 5" id="KW-0067">ATP-binding</keyword>
<evidence type="ECO:0000313" key="9">
    <source>
        <dbReference type="EMBL" id="KAB4123121.1"/>
    </source>
</evidence>
<sequence length="621" mass="69815">MIDMQLTEGTLLQEGKYRIEGILGQGGFGITYKAIMQVEVKGPLGMIQTEIHVAIKEFFMKDLCNRDEQTCQVSVPSSGSMQQVESYRKKFWKEAQNLSKLSHPNIVKVLDVFNENNTSYYVMEYISGGSLQQYVKQQGAIPEETALTYIRQLASALDYMHQNHVCHLDLKPGNVLMDNKKLQVKLIDFGLSKQYDDEGGQTSSTPVGISEGYAPTEQYEMGGVSEFSPATDIYSLGATLYFLLSGVRPPKASIVLNDGLPELPAVISVTVQKTVEKAMSPRRKARPQNIEEFLGLLNPQMEEIDENTFIVNHEIETADITPEQQTENPITPIKVRDEESQDLPSSAKESFNKYIIPIFLLILFIGIWYASNQSDEPHTVSPSSRDTENYLTDYTQLQIGDYYYSDGSFSHEKHDSKECVGIVFSLETTTAEKQRKWTHGQIVALKDANNGIPVPWGDDQDLPFVKTIQDISDARQDRDGFIYTSEVSTKIISSPATAFRAAAEYPAPLPEGKTSGWYLPAAGQWYDIITNLTSEKIKDYNNTLAIFDNDKISKILQEKINAMPIEYQYWTATEEGEDTGDIISERFSRNRAWAIYYGDPDGYLGNSPKSNKMNVRSIAAF</sequence>
<reference evidence="13 14" key="2">
    <citation type="journal article" date="2019" name="Nat. Med.">
        <title>A library of human gut bacterial isolates paired with longitudinal multiomics data enables mechanistic microbiome research.</title>
        <authorList>
            <person name="Poyet M."/>
            <person name="Groussin M."/>
            <person name="Gibbons S.M."/>
            <person name="Avila-Pacheco J."/>
            <person name="Jiang X."/>
            <person name="Kearney S.M."/>
            <person name="Perrotta A.R."/>
            <person name="Berdy B."/>
            <person name="Zhao S."/>
            <person name="Lieberman T.D."/>
            <person name="Swanson P.K."/>
            <person name="Smith M."/>
            <person name="Roesemann S."/>
            <person name="Alexander J.E."/>
            <person name="Rich S.A."/>
            <person name="Livny J."/>
            <person name="Vlamakis H."/>
            <person name="Clish C."/>
            <person name="Bullock K."/>
            <person name="Deik A."/>
            <person name="Scott J."/>
            <person name="Pierce K.A."/>
            <person name="Xavier R.J."/>
            <person name="Alm E.J."/>
        </authorList>
    </citation>
    <scope>NUCLEOTIDE SEQUENCE [LARGE SCALE GENOMIC DNA]</scope>
    <source>
        <strain evidence="10 16">BIOML-A21</strain>
        <strain evidence="7 15">BIOML-A36</strain>
        <strain evidence="9 14">BIOML-A37</strain>
        <strain evidence="8 13">BIOML-A38</strain>
    </source>
</reference>
<dbReference type="Proteomes" id="UP000434462">
    <property type="component" value="Unassembled WGS sequence"/>
</dbReference>
<dbReference type="Proteomes" id="UP000438773">
    <property type="component" value="Unassembled WGS sequence"/>
</dbReference>
<evidence type="ECO:0000256" key="2">
    <source>
        <dbReference type="ARBA" id="ARBA00022741"/>
    </source>
</evidence>
<evidence type="ECO:0000313" key="16">
    <source>
        <dbReference type="Proteomes" id="UP000442334"/>
    </source>
</evidence>
<protein>
    <submittedName>
        <fullName evidence="11">Serine/threonine protein kinase</fullName>
    </submittedName>
</protein>
<dbReference type="EMBL" id="QSEE01000003">
    <property type="protein sequence ID" value="RGZ50591.1"/>
    <property type="molecule type" value="Genomic_DNA"/>
</dbReference>
<dbReference type="GO" id="GO:0005524">
    <property type="term" value="F:ATP binding"/>
    <property type="evidence" value="ECO:0007669"/>
    <property type="project" value="UniProtKB-UniRule"/>
</dbReference>
<evidence type="ECO:0000256" key="5">
    <source>
        <dbReference type="PROSITE-ProRule" id="PRU10141"/>
    </source>
</evidence>
<reference evidence="11 12" key="1">
    <citation type="submission" date="2018-08" db="EMBL/GenBank/DDBJ databases">
        <title>A genome reference for cultivated species of the human gut microbiota.</title>
        <authorList>
            <person name="Zou Y."/>
            <person name="Xue W."/>
            <person name="Luo G."/>
        </authorList>
    </citation>
    <scope>NUCLEOTIDE SEQUENCE [LARGE SCALE GENOMIC DNA]</scope>
    <source>
        <strain evidence="11 12">AM50-4</strain>
    </source>
</reference>
<evidence type="ECO:0000313" key="8">
    <source>
        <dbReference type="EMBL" id="KAB4116022.1"/>
    </source>
</evidence>
<evidence type="ECO:0000313" key="7">
    <source>
        <dbReference type="EMBL" id="KAB4109745.1"/>
    </source>
</evidence>
<proteinExistence type="predicted"/>
<dbReference type="EMBL" id="WCUA01000030">
    <property type="protein sequence ID" value="KAB4181945.1"/>
    <property type="molecule type" value="Genomic_DNA"/>
</dbReference>
<keyword evidence="11" id="KW-0723">Serine/threonine-protein kinase</keyword>
<evidence type="ECO:0000313" key="12">
    <source>
        <dbReference type="Proteomes" id="UP000283684"/>
    </source>
</evidence>
<accession>A0A413NPW3</accession>
<keyword evidence="1" id="KW-0808">Transferase</keyword>
<evidence type="ECO:0000256" key="4">
    <source>
        <dbReference type="ARBA" id="ARBA00022840"/>
    </source>
</evidence>
<dbReference type="GO" id="GO:0004674">
    <property type="term" value="F:protein serine/threonine kinase activity"/>
    <property type="evidence" value="ECO:0007669"/>
    <property type="project" value="UniProtKB-KW"/>
</dbReference>
<gene>
    <name evidence="11" type="ORF">DW988_05480</name>
    <name evidence="10" type="ORF">GAQ34_19465</name>
    <name evidence="7" type="ORF">GAQ70_07820</name>
    <name evidence="8" type="ORF">GAQ72_11145</name>
    <name evidence="9" type="ORF">GAQ75_13815</name>
</gene>
<dbReference type="SMART" id="SM00220">
    <property type="entry name" value="S_TKc"/>
    <property type="match status" value="1"/>
</dbReference>
<evidence type="ECO:0000313" key="13">
    <source>
        <dbReference type="Proteomes" id="UP000434462"/>
    </source>
</evidence>
<dbReference type="PROSITE" id="PS00107">
    <property type="entry name" value="PROTEIN_KINASE_ATP"/>
    <property type="match status" value="1"/>
</dbReference>
<dbReference type="Proteomes" id="UP000441711">
    <property type="component" value="Unassembled WGS sequence"/>
</dbReference>
<dbReference type="Proteomes" id="UP000283684">
    <property type="component" value="Unassembled WGS sequence"/>
</dbReference>
<dbReference type="CDD" id="cd14014">
    <property type="entry name" value="STKc_PknB_like"/>
    <property type="match status" value="1"/>
</dbReference>
<dbReference type="SUPFAM" id="SSF56112">
    <property type="entry name" value="Protein kinase-like (PK-like)"/>
    <property type="match status" value="1"/>
</dbReference>
<dbReference type="Proteomes" id="UP000442334">
    <property type="component" value="Unassembled WGS sequence"/>
</dbReference>
<name>A0A413NPW3_BACUN</name>
<dbReference type="InterPro" id="IPR017441">
    <property type="entry name" value="Protein_kinase_ATP_BS"/>
</dbReference>
<feature type="binding site" evidence="5">
    <location>
        <position position="56"/>
    </location>
    <ligand>
        <name>ATP</name>
        <dbReference type="ChEBI" id="CHEBI:30616"/>
    </ligand>
</feature>
<evidence type="ECO:0000313" key="14">
    <source>
        <dbReference type="Proteomes" id="UP000438773"/>
    </source>
</evidence>
<dbReference type="EMBL" id="WCUR01000034">
    <property type="protein sequence ID" value="KAB4116022.1"/>
    <property type="molecule type" value="Genomic_DNA"/>
</dbReference>
<evidence type="ECO:0000259" key="6">
    <source>
        <dbReference type="PROSITE" id="PS50011"/>
    </source>
</evidence>
<evidence type="ECO:0000313" key="15">
    <source>
        <dbReference type="Proteomes" id="UP000441711"/>
    </source>
</evidence>
<dbReference type="Gene3D" id="1.10.510.10">
    <property type="entry name" value="Transferase(Phosphotransferase) domain 1"/>
    <property type="match status" value="1"/>
</dbReference>
<evidence type="ECO:0000256" key="3">
    <source>
        <dbReference type="ARBA" id="ARBA00022777"/>
    </source>
</evidence>
<dbReference type="PANTHER" id="PTHR43289:SF34">
    <property type="entry name" value="SERINE_THREONINE-PROTEIN KINASE YBDM-RELATED"/>
    <property type="match status" value="1"/>
</dbReference>
<dbReference type="InterPro" id="IPR000719">
    <property type="entry name" value="Prot_kinase_dom"/>
</dbReference>
<evidence type="ECO:0000313" key="11">
    <source>
        <dbReference type="EMBL" id="RGZ50591.1"/>
    </source>
</evidence>
<keyword evidence="3 11" id="KW-0418">Kinase</keyword>
<keyword evidence="2 5" id="KW-0547">Nucleotide-binding</keyword>
<dbReference type="PROSITE" id="PS50011">
    <property type="entry name" value="PROTEIN_KINASE_DOM"/>
    <property type="match status" value="1"/>
</dbReference>
<feature type="domain" description="Protein kinase" evidence="6">
    <location>
        <begin position="17"/>
        <end position="301"/>
    </location>
</feature>